<name>A0A2N0ZBX1_9BACI</name>
<evidence type="ECO:0000313" key="2">
    <source>
        <dbReference type="Proteomes" id="UP000233343"/>
    </source>
</evidence>
<dbReference type="Proteomes" id="UP000233343">
    <property type="component" value="Unassembled WGS sequence"/>
</dbReference>
<dbReference type="Gene3D" id="3.30.70.2970">
    <property type="entry name" value="Protein of unknown function (DUF541), domain 2"/>
    <property type="match status" value="1"/>
</dbReference>
<organism evidence="1 2">
    <name type="scientific">Cytobacillus horneckiae</name>
    <dbReference type="NCBI Taxonomy" id="549687"/>
    <lineage>
        <taxon>Bacteria</taxon>
        <taxon>Bacillati</taxon>
        <taxon>Bacillota</taxon>
        <taxon>Bacilli</taxon>
        <taxon>Bacillales</taxon>
        <taxon>Bacillaceae</taxon>
        <taxon>Cytobacillus</taxon>
    </lineage>
</organism>
<dbReference type="EMBL" id="PISD01000052">
    <property type="protein sequence ID" value="PKG27008.1"/>
    <property type="molecule type" value="Genomic_DNA"/>
</dbReference>
<dbReference type="InterPro" id="IPR052022">
    <property type="entry name" value="26kDa_periplasmic_antigen"/>
</dbReference>
<dbReference type="Gene3D" id="3.30.110.170">
    <property type="entry name" value="Protein of unknown function (DUF541), domain 1"/>
    <property type="match status" value="1"/>
</dbReference>
<dbReference type="PANTHER" id="PTHR34387">
    <property type="entry name" value="SLR1258 PROTEIN"/>
    <property type="match status" value="1"/>
</dbReference>
<dbReference type="Pfam" id="PF04402">
    <property type="entry name" value="SIMPL"/>
    <property type="match status" value="1"/>
</dbReference>
<dbReference type="PANTHER" id="PTHR34387:SF2">
    <property type="entry name" value="SLR1258 PROTEIN"/>
    <property type="match status" value="1"/>
</dbReference>
<sequence>MMVLPFLSPYYQPTRLYLCSSPTFPHIIDKKMKGVRLKMYYPYAESYRQNPRRIMKVHGNATLDVKPDTATIQLGLITEDEQLSQAQQENAEKMNLVIQSLLQAGIPRSAIQTSTFNIHPRYEFEDGKQIFKGYRVTNDVTVKLKNLEQTGQVIALALQNGANTVSNLQFSISNEEEWYQKALSAAIQNAILKANTIADTLNVNVDSIPVKVIEEQNRFNPVVRTFATAEAAALPPIEPGEITIEAAVAVNFQY</sequence>
<evidence type="ECO:0000313" key="1">
    <source>
        <dbReference type="EMBL" id="PKG27008.1"/>
    </source>
</evidence>
<dbReference type="AlphaFoldDB" id="A0A2N0ZBX1"/>
<comment type="caution">
    <text evidence="1">The sequence shown here is derived from an EMBL/GenBank/DDBJ whole genome shotgun (WGS) entry which is preliminary data.</text>
</comment>
<gene>
    <name evidence="1" type="ORF">CWS20_21075</name>
</gene>
<keyword evidence="2" id="KW-1185">Reference proteome</keyword>
<proteinExistence type="predicted"/>
<reference evidence="1 2" key="1">
    <citation type="journal article" date="2010" name="Int. J. Syst. Evol. Microbiol.">
        <title>Bacillus horneckiae sp. nov., isolated from a spacecraft-assembly clean room.</title>
        <authorList>
            <person name="Vaishampayan P."/>
            <person name="Probst A."/>
            <person name="Krishnamurthi S."/>
            <person name="Ghosh S."/>
            <person name="Osman S."/>
            <person name="McDowall A."/>
            <person name="Ruckmani A."/>
            <person name="Mayilraj S."/>
            <person name="Venkateswaran K."/>
        </authorList>
    </citation>
    <scope>NUCLEOTIDE SEQUENCE [LARGE SCALE GENOMIC DNA]</scope>
    <source>
        <strain evidence="2">1PO1SC</strain>
    </source>
</reference>
<protein>
    <submittedName>
        <fullName evidence="1">DUF541 domain-containing protein</fullName>
    </submittedName>
</protein>
<accession>A0A2N0ZBX1</accession>
<dbReference type="GO" id="GO:0006974">
    <property type="term" value="P:DNA damage response"/>
    <property type="evidence" value="ECO:0007669"/>
    <property type="project" value="TreeGrafter"/>
</dbReference>
<dbReference type="InterPro" id="IPR007497">
    <property type="entry name" value="SIMPL/DUF541"/>
</dbReference>